<evidence type="ECO:0000313" key="4">
    <source>
        <dbReference type="EMBL" id="MBD3924983.1"/>
    </source>
</evidence>
<dbReference type="InterPro" id="IPR016181">
    <property type="entry name" value="Acyl_CoA_acyltransferase"/>
</dbReference>
<keyword evidence="2" id="KW-0012">Acyltransferase</keyword>
<gene>
    <name evidence="4" type="ORF">IEZ26_10160</name>
</gene>
<keyword evidence="1" id="KW-0808">Transferase</keyword>
<organism evidence="4 5">
    <name type="scientific">Nocardioides cavernae</name>
    <dbReference type="NCBI Taxonomy" id="1921566"/>
    <lineage>
        <taxon>Bacteria</taxon>
        <taxon>Bacillati</taxon>
        <taxon>Actinomycetota</taxon>
        <taxon>Actinomycetes</taxon>
        <taxon>Propionibacteriales</taxon>
        <taxon>Nocardioidaceae</taxon>
        <taxon>Nocardioides</taxon>
    </lineage>
</organism>
<dbReference type="Gene3D" id="3.40.630.30">
    <property type="match status" value="1"/>
</dbReference>
<dbReference type="PROSITE" id="PS51186">
    <property type="entry name" value="GNAT"/>
    <property type="match status" value="1"/>
</dbReference>
<accession>A0ABR8NA18</accession>
<sequence>MGVDIEQFNPHNQAALRAWWEVGHAATADRPGKPWPLWEQSRVALPTPNPERGVTLVAAIDGREMVGAGLVIRTLKENLHTAMAFAYVRPDRTREGIGRRLVEELEVIAAGDGRTTIQSEAYLPPGGSGTGPELFARALGYEVASRESIKELTLADFVARRDALAASAPVPEGYRVITFDTVCPEDHLASFGRLLGMLMSEVPLGELDLQASEWTPERIREAEQRQVSVGRHLLTAMAIAPDGSVAGVSDLRVDDSDPAYGQIGITIVDPAHRGRRLGLVLKTATHDLAVATWPGLVSVDTSNAEVNTWMNAVNEALGYRTIETLLELQKKL</sequence>
<dbReference type="PANTHER" id="PTHR43877">
    <property type="entry name" value="AMINOALKYLPHOSPHONATE N-ACETYLTRANSFERASE-RELATED-RELATED"/>
    <property type="match status" value="1"/>
</dbReference>
<dbReference type="InterPro" id="IPR050832">
    <property type="entry name" value="Bact_Acetyltransf"/>
</dbReference>
<evidence type="ECO:0000256" key="2">
    <source>
        <dbReference type="ARBA" id="ARBA00023315"/>
    </source>
</evidence>
<name>A0ABR8NA18_9ACTN</name>
<keyword evidence="5" id="KW-1185">Reference proteome</keyword>
<feature type="domain" description="N-acetyltransferase" evidence="3">
    <location>
        <begin position="3"/>
        <end position="164"/>
    </location>
</feature>
<reference evidence="4 5" key="1">
    <citation type="submission" date="2020-09" db="EMBL/GenBank/DDBJ databases">
        <title>novel species in genus Nocardioides.</title>
        <authorList>
            <person name="Zhang G."/>
        </authorList>
    </citation>
    <scope>NUCLEOTIDE SEQUENCE [LARGE SCALE GENOMIC DNA]</scope>
    <source>
        <strain evidence="4 5">KCTC 39551</strain>
    </source>
</reference>
<dbReference type="Pfam" id="PF00583">
    <property type="entry name" value="Acetyltransf_1"/>
    <property type="match status" value="1"/>
</dbReference>
<evidence type="ECO:0000256" key="1">
    <source>
        <dbReference type="ARBA" id="ARBA00022679"/>
    </source>
</evidence>
<evidence type="ECO:0000259" key="3">
    <source>
        <dbReference type="PROSITE" id="PS51186"/>
    </source>
</evidence>
<comment type="caution">
    <text evidence="4">The sequence shown here is derived from an EMBL/GenBank/DDBJ whole genome shotgun (WGS) entry which is preliminary data.</text>
</comment>
<dbReference type="RefSeq" id="WP_191194685.1">
    <property type="nucleotide sequence ID" value="NZ_JACXYZ010000001.1"/>
</dbReference>
<evidence type="ECO:0000313" key="5">
    <source>
        <dbReference type="Proteomes" id="UP000618818"/>
    </source>
</evidence>
<dbReference type="SUPFAM" id="SSF55729">
    <property type="entry name" value="Acyl-CoA N-acyltransferases (Nat)"/>
    <property type="match status" value="1"/>
</dbReference>
<proteinExistence type="predicted"/>
<dbReference type="InterPro" id="IPR000182">
    <property type="entry name" value="GNAT_dom"/>
</dbReference>
<dbReference type="Proteomes" id="UP000618818">
    <property type="component" value="Unassembled WGS sequence"/>
</dbReference>
<dbReference type="CDD" id="cd04301">
    <property type="entry name" value="NAT_SF"/>
    <property type="match status" value="1"/>
</dbReference>
<protein>
    <recommendedName>
        <fullName evidence="3">N-acetyltransferase domain-containing protein</fullName>
    </recommendedName>
</protein>
<dbReference type="EMBL" id="JACXYZ010000001">
    <property type="protein sequence ID" value="MBD3924983.1"/>
    <property type="molecule type" value="Genomic_DNA"/>
</dbReference>